<dbReference type="Proteomes" id="UP000006051">
    <property type="component" value="Chromosome"/>
</dbReference>
<dbReference type="HOGENOM" id="CLU_054927_2_0_10"/>
<dbReference type="PATRIC" id="fig|867902.3.peg.900"/>
<dbReference type="SUPFAM" id="SSF53300">
    <property type="entry name" value="vWA-like"/>
    <property type="match status" value="1"/>
</dbReference>
<dbReference type="CDD" id="cd00198">
    <property type="entry name" value="vWFA"/>
    <property type="match status" value="1"/>
</dbReference>
<dbReference type="GeneID" id="97257624"/>
<dbReference type="InterPro" id="IPR036465">
    <property type="entry name" value="vWFA_dom_sf"/>
</dbReference>
<dbReference type="PANTHER" id="PTHR33608:SF6">
    <property type="entry name" value="BLL2464 PROTEIN"/>
    <property type="match status" value="1"/>
</dbReference>
<dbReference type="Gene3D" id="3.40.50.410">
    <property type="entry name" value="von Willebrand factor, type A domain"/>
    <property type="match status" value="1"/>
</dbReference>
<dbReference type="InterPro" id="IPR002035">
    <property type="entry name" value="VWF_A"/>
</dbReference>
<evidence type="ECO:0000313" key="2">
    <source>
        <dbReference type="EMBL" id="AFL97112.1"/>
    </source>
</evidence>
<reference evidence="2 3" key="1">
    <citation type="submission" date="2012-06" db="EMBL/GenBank/DDBJ databases">
        <title>The complete genome of Ornithobacterium rhinotracheale DSM 15997.</title>
        <authorList>
            <consortium name="US DOE Joint Genome Institute (JGI-PGF)"/>
            <person name="Lucas S."/>
            <person name="Copeland A."/>
            <person name="Lapidus A."/>
            <person name="Goodwin L."/>
            <person name="Pitluck S."/>
            <person name="Peters L."/>
            <person name="Mikhailova N."/>
            <person name="Teshima H."/>
            <person name="Kyrpides N."/>
            <person name="Mavromatis K."/>
            <person name="Pagani I."/>
            <person name="Ivanova N."/>
            <person name="Ovchinnikova G."/>
            <person name="Zeytun A."/>
            <person name="Detter J.C."/>
            <person name="Han C."/>
            <person name="Land M."/>
            <person name="Hauser L."/>
            <person name="Markowitz V."/>
            <person name="Cheng J.-F."/>
            <person name="Hugenholtz P."/>
            <person name="Woyke T."/>
            <person name="Wu D."/>
            <person name="Lang E."/>
            <person name="Kopitz M."/>
            <person name="Brambilla E."/>
            <person name="Klenk H.-P."/>
            <person name="Eisen J.A."/>
        </authorList>
    </citation>
    <scope>NUCLEOTIDE SEQUENCE [LARGE SCALE GENOMIC DNA]</scope>
    <source>
        <strain evidence="3">ATCC 51463 / DSM 15997 / CCUG 23171 / LMG 9086</strain>
    </source>
</reference>
<dbReference type="STRING" id="867902.Ornrh_0918"/>
<protein>
    <recommendedName>
        <fullName evidence="1">VWFA domain-containing protein</fullName>
    </recommendedName>
</protein>
<dbReference type="GeneID" id="71569207"/>
<organism evidence="2 3">
    <name type="scientific">Ornithobacterium rhinotracheale (strain ATCC 51463 / DSM 15997 / CCUG 23171 / CIP 104009 / LMG 9086)</name>
    <dbReference type="NCBI Taxonomy" id="867902"/>
    <lineage>
        <taxon>Bacteria</taxon>
        <taxon>Pseudomonadati</taxon>
        <taxon>Bacteroidota</taxon>
        <taxon>Flavobacteriia</taxon>
        <taxon>Flavobacteriales</taxon>
        <taxon>Weeksellaceae</taxon>
        <taxon>Ornithobacterium</taxon>
    </lineage>
</organism>
<dbReference type="PANTHER" id="PTHR33608">
    <property type="entry name" value="BLL2464 PROTEIN"/>
    <property type="match status" value="1"/>
</dbReference>
<proteinExistence type="predicted"/>
<dbReference type="eggNOG" id="COG1721">
    <property type="taxonomic scope" value="Bacteria"/>
</dbReference>
<evidence type="ECO:0000259" key="1">
    <source>
        <dbReference type="SMART" id="SM00327"/>
    </source>
</evidence>
<feature type="domain" description="VWFA" evidence="1">
    <location>
        <begin position="76"/>
        <end position="238"/>
    </location>
</feature>
<name>I3ZZH8_ORNRL</name>
<dbReference type="Pfam" id="PF01882">
    <property type="entry name" value="DUF58"/>
    <property type="match status" value="1"/>
</dbReference>
<keyword evidence="3" id="KW-1185">Reference proteome</keyword>
<dbReference type="RefSeq" id="WP_014790713.1">
    <property type="nucleotide sequence ID" value="NC_018016.1"/>
</dbReference>
<dbReference type="InterPro" id="IPR002881">
    <property type="entry name" value="DUF58"/>
</dbReference>
<accession>I3ZZH8</accession>
<dbReference type="EMBL" id="CP003283">
    <property type="protein sequence ID" value="AFL97112.1"/>
    <property type="molecule type" value="Genomic_DNA"/>
</dbReference>
<gene>
    <name evidence="2" type="ordered locus">Ornrh_0918</name>
</gene>
<dbReference type="KEGG" id="orh:Ornrh_0918"/>
<dbReference type="AlphaFoldDB" id="I3ZZH8"/>
<dbReference type="SMART" id="SM00327">
    <property type="entry name" value="VWA"/>
    <property type="match status" value="1"/>
</dbReference>
<sequence>MDAKELIKKVRRIEIKFRRASNHLFMGEYHSSFKGRGMIFSEVRPYQFGDDVRNIDWNKTAHFNEPYVKIFEEERELSLMLVVDISGSNQFGTRKQSKKDTMAEICATLAFSALSNNDKVGLLLFSDEVELYYPPKKGKHNVLKIIRALVEYEPKSTKTNICNALDFLIKTQKRKSLVFLISDFNDDCYQKSIQVLAKKHELTGIRVYDEKEEELPDIGWVHMHDIETGAEKYVNTSSKKVRIQYAENAKKHRNQFFSSLKNAGAGIIEVATESDYNRALLNYFKSHKNR</sequence>
<evidence type="ECO:0000313" key="3">
    <source>
        <dbReference type="Proteomes" id="UP000006051"/>
    </source>
</evidence>